<name>A0A235BCE0_9BACL</name>
<keyword evidence="1" id="KW-1133">Transmembrane helix</keyword>
<feature type="transmembrane region" description="Helical" evidence="1">
    <location>
        <begin position="12"/>
        <end position="35"/>
    </location>
</feature>
<protein>
    <recommendedName>
        <fullName evidence="4">ABC transporter permease</fullName>
    </recommendedName>
</protein>
<dbReference type="Proteomes" id="UP000215459">
    <property type="component" value="Unassembled WGS sequence"/>
</dbReference>
<dbReference type="AlphaFoldDB" id="A0A235BCE0"/>
<evidence type="ECO:0000313" key="3">
    <source>
        <dbReference type="Proteomes" id="UP000215459"/>
    </source>
</evidence>
<accession>A0A235BCE0</accession>
<evidence type="ECO:0000256" key="1">
    <source>
        <dbReference type="SAM" id="Phobius"/>
    </source>
</evidence>
<evidence type="ECO:0000313" key="2">
    <source>
        <dbReference type="EMBL" id="OYD09709.1"/>
    </source>
</evidence>
<feature type="transmembrane region" description="Helical" evidence="1">
    <location>
        <begin position="47"/>
        <end position="67"/>
    </location>
</feature>
<reference evidence="2 3" key="1">
    <citation type="submission" date="2017-07" db="EMBL/GenBank/DDBJ databases">
        <title>The genome sequence of Paludifilum halophilum highlights mechanisms for microbial adaptation to high salt environemnts.</title>
        <authorList>
            <person name="Belbahri L."/>
        </authorList>
    </citation>
    <scope>NUCLEOTIDE SEQUENCE [LARGE SCALE GENOMIC DNA]</scope>
    <source>
        <strain evidence="2 3">DSM 102817</strain>
    </source>
</reference>
<proteinExistence type="predicted"/>
<keyword evidence="1" id="KW-0472">Membrane</keyword>
<dbReference type="EMBL" id="NOWF01000001">
    <property type="protein sequence ID" value="OYD09709.1"/>
    <property type="molecule type" value="Genomic_DNA"/>
</dbReference>
<keyword evidence="1" id="KW-0812">Transmembrane</keyword>
<gene>
    <name evidence="2" type="ORF">CHM34_01525</name>
</gene>
<dbReference type="OrthoDB" id="2989731at2"/>
<sequence length="163" mass="18606">MRENRWGLATEMIFVLTVITVLKEWIFPFYIWRFFPSGDLAALMLEWMMILVSVMTCFIYLGLGSTAKHIYGLRRREGWMVFAAVHIPLFLTGFIPFLPSSVFAIWYGLVGDGVQLFTQTSWLIHPGTIILLLCVLFLTGRGLKVVEEKPSRTGVADRKVRGS</sequence>
<comment type="caution">
    <text evidence="2">The sequence shown here is derived from an EMBL/GenBank/DDBJ whole genome shotgun (WGS) entry which is preliminary data.</text>
</comment>
<evidence type="ECO:0008006" key="4">
    <source>
        <dbReference type="Google" id="ProtNLM"/>
    </source>
</evidence>
<organism evidence="2 3">
    <name type="scientific">Paludifilum halophilum</name>
    <dbReference type="NCBI Taxonomy" id="1642702"/>
    <lineage>
        <taxon>Bacteria</taxon>
        <taxon>Bacillati</taxon>
        <taxon>Bacillota</taxon>
        <taxon>Bacilli</taxon>
        <taxon>Bacillales</taxon>
        <taxon>Thermoactinomycetaceae</taxon>
        <taxon>Paludifilum</taxon>
    </lineage>
</organism>
<keyword evidence="3" id="KW-1185">Reference proteome</keyword>
<feature type="transmembrane region" description="Helical" evidence="1">
    <location>
        <begin position="122"/>
        <end position="143"/>
    </location>
</feature>
<feature type="transmembrane region" description="Helical" evidence="1">
    <location>
        <begin position="79"/>
        <end position="110"/>
    </location>
</feature>
<dbReference type="RefSeq" id="WP_094262810.1">
    <property type="nucleotide sequence ID" value="NZ_NOWF01000001.1"/>
</dbReference>